<dbReference type="EMBL" id="RCML01000005">
    <property type="protein sequence ID" value="KAG3000009.1"/>
    <property type="molecule type" value="Genomic_DNA"/>
</dbReference>
<sequence length="194" mass="22183">MRRLAKTYCYLANQVTVNEMAIDDALAYVKETKGADDSHAMERRNQIMKLVVSINQEKHKRSGALVDLLVHGLCGEEQKLISFLQEELSTTHRSNAKPDNLVEISLQLEEKYTELDKLETQFSDQVQLVSTLAPSVTEAGKALRLKKLRELSGKILKEQTERDVIEKKQRDILLCFARGGDETRKLMKEFFLKS</sequence>
<dbReference type="EMBL" id="RCMI01000005">
    <property type="protein sequence ID" value="KAG2944119.1"/>
    <property type="molecule type" value="Genomic_DNA"/>
</dbReference>
<name>A0A329T0W4_9STRA</name>
<evidence type="ECO:0000313" key="7">
    <source>
        <dbReference type="Proteomes" id="UP000251314"/>
    </source>
</evidence>
<evidence type="ECO:0000313" key="3">
    <source>
        <dbReference type="EMBL" id="KAG2955418.1"/>
    </source>
</evidence>
<gene>
    <name evidence="6" type="ORF">PC110_g931</name>
    <name evidence="1" type="ORF">PC113_g771</name>
    <name evidence="2" type="ORF">PC115_g464</name>
    <name evidence="3" type="ORF">PC117_g430</name>
    <name evidence="4" type="ORF">PC118_g506</name>
    <name evidence="5" type="ORF">PC129_g128</name>
</gene>
<dbReference type="EMBL" id="RCMK01000005">
    <property type="protein sequence ID" value="KAG2955418.1"/>
    <property type="molecule type" value="Genomic_DNA"/>
</dbReference>
<evidence type="ECO:0000313" key="5">
    <source>
        <dbReference type="EMBL" id="KAG3229347.1"/>
    </source>
</evidence>
<dbReference type="Proteomes" id="UP000697107">
    <property type="component" value="Unassembled WGS sequence"/>
</dbReference>
<dbReference type="EMBL" id="RCMG01000008">
    <property type="protein sequence ID" value="KAG2868743.1"/>
    <property type="molecule type" value="Genomic_DNA"/>
</dbReference>
<proteinExistence type="predicted"/>
<comment type="caution">
    <text evidence="6">The sequence shown here is derived from an EMBL/GenBank/DDBJ whole genome shotgun (WGS) entry which is preliminary data.</text>
</comment>
<dbReference type="EMBL" id="RCMV01000002">
    <property type="protein sequence ID" value="KAG3229347.1"/>
    <property type="molecule type" value="Genomic_DNA"/>
</dbReference>
<protein>
    <submittedName>
        <fullName evidence="6">Uncharacterized protein</fullName>
    </submittedName>
</protein>
<organism evidence="6 7">
    <name type="scientific">Phytophthora cactorum</name>
    <dbReference type="NCBI Taxonomy" id="29920"/>
    <lineage>
        <taxon>Eukaryota</taxon>
        <taxon>Sar</taxon>
        <taxon>Stramenopiles</taxon>
        <taxon>Oomycota</taxon>
        <taxon>Peronosporomycetes</taxon>
        <taxon>Peronosporales</taxon>
        <taxon>Peronosporaceae</taxon>
        <taxon>Phytophthora</taxon>
    </lineage>
</organism>
<dbReference type="Proteomes" id="UP000760860">
    <property type="component" value="Unassembled WGS sequence"/>
</dbReference>
<dbReference type="VEuPathDB" id="FungiDB:PC110_g931"/>
<reference evidence="6 7" key="1">
    <citation type="submission" date="2018-01" db="EMBL/GenBank/DDBJ databases">
        <title>Draft genome of the strawberry crown rot pathogen Phytophthora cactorum.</title>
        <authorList>
            <person name="Armitage A.D."/>
            <person name="Lysoe E."/>
            <person name="Nellist C.F."/>
            <person name="Harrison R.J."/>
            <person name="Brurberg M.B."/>
        </authorList>
    </citation>
    <scope>NUCLEOTIDE SEQUENCE [LARGE SCALE GENOMIC DNA]</scope>
    <source>
        <strain evidence="6 7">10300</strain>
    </source>
</reference>
<evidence type="ECO:0000313" key="6">
    <source>
        <dbReference type="EMBL" id="RAW42867.1"/>
    </source>
</evidence>
<accession>A0A329T0W4</accession>
<dbReference type="Proteomes" id="UP000251314">
    <property type="component" value="Unassembled WGS sequence"/>
</dbReference>
<evidence type="ECO:0000313" key="4">
    <source>
        <dbReference type="EMBL" id="KAG3000009.1"/>
    </source>
</evidence>
<dbReference type="Proteomes" id="UP000735874">
    <property type="component" value="Unassembled WGS sequence"/>
</dbReference>
<evidence type="ECO:0000313" key="2">
    <source>
        <dbReference type="EMBL" id="KAG2944119.1"/>
    </source>
</evidence>
<reference evidence="1" key="2">
    <citation type="submission" date="2018-10" db="EMBL/GenBank/DDBJ databases">
        <title>Effector identification in a new, highly contiguous assembly of the strawberry crown rot pathogen Phytophthora cactorum.</title>
        <authorList>
            <person name="Armitage A.D."/>
            <person name="Nellist C.F."/>
            <person name="Bates H."/>
            <person name="Vickerstaff R.J."/>
            <person name="Harrison R.J."/>
        </authorList>
    </citation>
    <scope>NUCLEOTIDE SEQUENCE</scope>
    <source>
        <strain evidence="1">15-7</strain>
        <strain evidence="2">4032</strain>
        <strain evidence="3">4040</strain>
        <strain evidence="4">P415</strain>
        <strain evidence="5">P421</strain>
    </source>
</reference>
<dbReference type="OrthoDB" id="99816at2759"/>
<dbReference type="Proteomes" id="UP000774804">
    <property type="component" value="Unassembled WGS sequence"/>
</dbReference>
<dbReference type="Proteomes" id="UP000736787">
    <property type="component" value="Unassembled WGS sequence"/>
</dbReference>
<dbReference type="AlphaFoldDB" id="A0A329T0W4"/>
<evidence type="ECO:0000313" key="1">
    <source>
        <dbReference type="EMBL" id="KAG2868743.1"/>
    </source>
</evidence>
<dbReference type="EMBL" id="MJFZ01000010">
    <property type="protein sequence ID" value="RAW42867.1"/>
    <property type="molecule type" value="Genomic_DNA"/>
</dbReference>
<keyword evidence="7" id="KW-1185">Reference proteome</keyword>